<keyword evidence="1 4" id="KW-0560">Oxidoreductase</keyword>
<dbReference type="InterPro" id="IPR002563">
    <property type="entry name" value="Flavin_Rdtase-like_dom"/>
</dbReference>
<gene>
    <name evidence="4" type="ORF">FHU37_001137</name>
</gene>
<dbReference type="RefSeq" id="WP_179813130.1">
    <property type="nucleotide sequence ID" value="NZ_JACBZD010000001.1"/>
</dbReference>
<dbReference type="Gene3D" id="2.30.110.10">
    <property type="entry name" value="Electron Transport, Fmn-binding Protein, Chain A"/>
    <property type="match status" value="1"/>
</dbReference>
<dbReference type="SMART" id="SM00903">
    <property type="entry name" value="Flavin_Reduct"/>
    <property type="match status" value="1"/>
</dbReference>
<organism evidence="4 5">
    <name type="scientific">Allostreptomyces psammosilenae</name>
    <dbReference type="NCBI Taxonomy" id="1892865"/>
    <lineage>
        <taxon>Bacteria</taxon>
        <taxon>Bacillati</taxon>
        <taxon>Actinomycetota</taxon>
        <taxon>Actinomycetes</taxon>
        <taxon>Kitasatosporales</taxon>
        <taxon>Streptomycetaceae</taxon>
        <taxon>Allostreptomyces</taxon>
    </lineage>
</organism>
<feature type="region of interest" description="Disordered" evidence="2">
    <location>
        <begin position="162"/>
        <end position="191"/>
    </location>
</feature>
<evidence type="ECO:0000313" key="4">
    <source>
        <dbReference type="EMBL" id="NYI04194.1"/>
    </source>
</evidence>
<dbReference type="InterPro" id="IPR012349">
    <property type="entry name" value="Split_barrel_FMN-bd"/>
</dbReference>
<name>A0A852ZTU3_9ACTN</name>
<evidence type="ECO:0000256" key="1">
    <source>
        <dbReference type="ARBA" id="ARBA00023002"/>
    </source>
</evidence>
<evidence type="ECO:0000256" key="2">
    <source>
        <dbReference type="SAM" id="MobiDB-lite"/>
    </source>
</evidence>
<proteinExistence type="predicted"/>
<dbReference type="PANTHER" id="PTHR30466:SF1">
    <property type="entry name" value="FMN REDUCTASE (NADH) RUTF"/>
    <property type="match status" value="1"/>
</dbReference>
<reference evidence="4 5" key="1">
    <citation type="submission" date="2020-07" db="EMBL/GenBank/DDBJ databases">
        <title>Sequencing the genomes of 1000 actinobacteria strains.</title>
        <authorList>
            <person name="Klenk H.-P."/>
        </authorList>
    </citation>
    <scope>NUCLEOTIDE SEQUENCE [LARGE SCALE GENOMIC DNA]</scope>
    <source>
        <strain evidence="4 5">DSM 42178</strain>
    </source>
</reference>
<feature type="compositionally biased region" description="Low complexity" evidence="2">
    <location>
        <begin position="162"/>
        <end position="180"/>
    </location>
</feature>
<comment type="caution">
    <text evidence="4">The sequence shown here is derived from an EMBL/GenBank/DDBJ whole genome shotgun (WGS) entry which is preliminary data.</text>
</comment>
<evidence type="ECO:0000259" key="3">
    <source>
        <dbReference type="SMART" id="SM00903"/>
    </source>
</evidence>
<dbReference type="EC" id="1.5.1.-" evidence="4"/>
<dbReference type="PANTHER" id="PTHR30466">
    <property type="entry name" value="FLAVIN REDUCTASE"/>
    <property type="match status" value="1"/>
</dbReference>
<dbReference type="GO" id="GO:0010181">
    <property type="term" value="F:FMN binding"/>
    <property type="evidence" value="ECO:0007669"/>
    <property type="project" value="InterPro"/>
</dbReference>
<dbReference type="GO" id="GO:0042602">
    <property type="term" value="F:riboflavin reductase (NADPH) activity"/>
    <property type="evidence" value="ECO:0007669"/>
    <property type="project" value="TreeGrafter"/>
</dbReference>
<dbReference type="GO" id="GO:0006208">
    <property type="term" value="P:pyrimidine nucleobase catabolic process"/>
    <property type="evidence" value="ECO:0007669"/>
    <property type="project" value="TreeGrafter"/>
</dbReference>
<dbReference type="InterPro" id="IPR050268">
    <property type="entry name" value="NADH-dep_flavin_reductase"/>
</dbReference>
<dbReference type="SUPFAM" id="SSF50475">
    <property type="entry name" value="FMN-binding split barrel"/>
    <property type="match status" value="1"/>
</dbReference>
<dbReference type="Proteomes" id="UP000567795">
    <property type="component" value="Unassembled WGS sequence"/>
</dbReference>
<keyword evidence="5" id="KW-1185">Reference proteome</keyword>
<sequence>MLPQPVAVDHFRACMGRWASGVTVVTTADAGGRPHGFTASSFSAVSLHPPMVLVCIDLTANCLSAFQEAGWLAIHVLRREQEATARRFSRKDVDKFAGQPLVRGPGGIPLLPGTLARLECRTADRVPAGDHLILVAEVRRTVVGDGEPLIYYQRAYRRLGAEPPAEGAPAGPGPAETAAPAPTPTRTRSTP</sequence>
<evidence type="ECO:0000313" key="5">
    <source>
        <dbReference type="Proteomes" id="UP000567795"/>
    </source>
</evidence>
<dbReference type="AlphaFoldDB" id="A0A852ZTU3"/>
<dbReference type="EMBL" id="JACBZD010000001">
    <property type="protein sequence ID" value="NYI04194.1"/>
    <property type="molecule type" value="Genomic_DNA"/>
</dbReference>
<dbReference type="Pfam" id="PF01613">
    <property type="entry name" value="Flavin_Reduct"/>
    <property type="match status" value="1"/>
</dbReference>
<accession>A0A852ZTU3</accession>
<feature type="domain" description="Flavin reductase like" evidence="3">
    <location>
        <begin position="15"/>
        <end position="158"/>
    </location>
</feature>
<protein>
    <submittedName>
        <fullName evidence="4">Flavin reductase ActVB</fullName>
        <ecNumber evidence="4">1.5.1.-</ecNumber>
    </submittedName>
</protein>